<protein>
    <recommendedName>
        <fullName evidence="2">Chalcone isomerase domain-containing protein</fullName>
    </recommendedName>
</protein>
<evidence type="ECO:0000259" key="2">
    <source>
        <dbReference type="Pfam" id="PF16036"/>
    </source>
</evidence>
<proteinExistence type="predicted"/>
<evidence type="ECO:0000313" key="3">
    <source>
        <dbReference type="EMBL" id="BCO29355.1"/>
    </source>
</evidence>
<dbReference type="InterPro" id="IPR016088">
    <property type="entry name" value="Chalcone_isomerase_3-sand"/>
</dbReference>
<dbReference type="Gene3D" id="3.50.70.10">
    <property type="match status" value="1"/>
</dbReference>
<evidence type="ECO:0000256" key="1">
    <source>
        <dbReference type="SAM" id="SignalP"/>
    </source>
</evidence>
<feature type="signal peptide" evidence="1">
    <location>
        <begin position="1"/>
        <end position="22"/>
    </location>
</feature>
<feature type="chain" id="PRO_5046490929" description="Chalcone isomerase domain-containing protein" evidence="1">
    <location>
        <begin position="23"/>
        <end position="195"/>
    </location>
</feature>
<dbReference type="InterPro" id="IPR016087">
    <property type="entry name" value="Chalcone_isomerase"/>
</dbReference>
<dbReference type="Proteomes" id="UP000824366">
    <property type="component" value="Chromosome"/>
</dbReference>
<dbReference type="SUPFAM" id="SSF54626">
    <property type="entry name" value="Chalcone isomerase"/>
    <property type="match status" value="1"/>
</dbReference>
<accession>A0ABM7MSN7</accession>
<keyword evidence="1" id="KW-0732">Signal</keyword>
<reference evidence="3 4" key="1">
    <citation type="journal article" date="2021" name="Microbiol. Spectr.">
        <title>A Single Bacterium Capable of Oxidation and Reduction of Iron at Circumneutral pH.</title>
        <authorList>
            <person name="Kato S."/>
            <person name="Ohkuma M."/>
        </authorList>
    </citation>
    <scope>NUCLEOTIDE SEQUENCE [LARGE SCALE GENOMIC DNA]</scope>
    <source>
        <strain evidence="3 4">MIZ03</strain>
    </source>
</reference>
<name>A0ABM7MSN7_9BURK</name>
<dbReference type="RefSeq" id="WP_223905333.1">
    <property type="nucleotide sequence ID" value="NZ_AP024238.1"/>
</dbReference>
<dbReference type="InterPro" id="IPR036298">
    <property type="entry name" value="Chalcone_isomerase_sf"/>
</dbReference>
<feature type="domain" description="Chalcone isomerase" evidence="2">
    <location>
        <begin position="25"/>
        <end position="192"/>
    </location>
</feature>
<sequence length="195" mass="21049">MKFIPHLLVALVVSLMAFNTLAATQEIHGVKIEDSTTVAGSTLQLNGAGTRYKVVFKVYVASLYLAQKASTPDEVVNHPGPKRLSVTMVRDIDAAELGKLLTRGIEDNMGKAAMSKLVPGLVRMGEMFAAQKKMVASDNFLIDWVPGKGTVITVKGIVQGEPFKEPEFFTALMSIWLGPQPADHKLKEALLGAAK</sequence>
<keyword evidence="4" id="KW-1185">Reference proteome</keyword>
<dbReference type="Pfam" id="PF16036">
    <property type="entry name" value="Chalcone_3"/>
    <property type="match status" value="1"/>
</dbReference>
<evidence type="ECO:0000313" key="4">
    <source>
        <dbReference type="Proteomes" id="UP000824366"/>
    </source>
</evidence>
<dbReference type="EMBL" id="AP024238">
    <property type="protein sequence ID" value="BCO29355.1"/>
    <property type="molecule type" value="Genomic_DNA"/>
</dbReference>
<gene>
    <name evidence="3" type="ORF">MIZ03_4278</name>
</gene>
<organism evidence="3 4">
    <name type="scientific">Rhodoferax lithotrophicus</name>
    <dbReference type="NCBI Taxonomy" id="2798804"/>
    <lineage>
        <taxon>Bacteria</taxon>
        <taxon>Pseudomonadati</taxon>
        <taxon>Pseudomonadota</taxon>
        <taxon>Betaproteobacteria</taxon>
        <taxon>Burkholderiales</taxon>
        <taxon>Comamonadaceae</taxon>
        <taxon>Rhodoferax</taxon>
    </lineage>
</organism>